<keyword evidence="1" id="KW-1133">Transmembrane helix</keyword>
<name>A0ABN1J5F6_9CLOT</name>
<proteinExistence type="predicted"/>
<organism evidence="3 4">
    <name type="scientific">Clostridium malenominatum</name>
    <dbReference type="NCBI Taxonomy" id="1539"/>
    <lineage>
        <taxon>Bacteria</taxon>
        <taxon>Bacillati</taxon>
        <taxon>Bacillota</taxon>
        <taxon>Clostridia</taxon>
        <taxon>Eubacteriales</taxon>
        <taxon>Clostridiaceae</taxon>
        <taxon>Clostridium</taxon>
    </lineage>
</organism>
<feature type="transmembrane region" description="Helical" evidence="1">
    <location>
        <begin position="164"/>
        <end position="182"/>
    </location>
</feature>
<evidence type="ECO:0000259" key="2">
    <source>
        <dbReference type="Pfam" id="PF19701"/>
    </source>
</evidence>
<feature type="domain" description="DUF6199" evidence="2">
    <location>
        <begin position="168"/>
        <end position="227"/>
    </location>
</feature>
<evidence type="ECO:0000313" key="3">
    <source>
        <dbReference type="EMBL" id="GAA0729390.1"/>
    </source>
</evidence>
<dbReference type="Pfam" id="PF19701">
    <property type="entry name" value="DUF6199"/>
    <property type="match status" value="1"/>
</dbReference>
<keyword evidence="1" id="KW-0812">Transmembrane</keyword>
<dbReference type="EMBL" id="BAAACF010000006">
    <property type="protein sequence ID" value="GAA0729390.1"/>
    <property type="molecule type" value="Genomic_DNA"/>
</dbReference>
<accession>A0ABN1J5F6</accession>
<dbReference type="RefSeq" id="WP_343770863.1">
    <property type="nucleotide sequence ID" value="NZ_BAAACF010000006.1"/>
</dbReference>
<dbReference type="Proteomes" id="UP001500339">
    <property type="component" value="Unassembled WGS sequence"/>
</dbReference>
<feature type="transmembrane region" description="Helical" evidence="1">
    <location>
        <begin position="14"/>
        <end position="33"/>
    </location>
</feature>
<reference evidence="3 4" key="1">
    <citation type="journal article" date="2019" name="Int. J. Syst. Evol. Microbiol.">
        <title>The Global Catalogue of Microorganisms (GCM) 10K type strain sequencing project: providing services to taxonomists for standard genome sequencing and annotation.</title>
        <authorList>
            <consortium name="The Broad Institute Genomics Platform"/>
            <consortium name="The Broad Institute Genome Sequencing Center for Infectious Disease"/>
            <person name="Wu L."/>
            <person name="Ma J."/>
        </authorList>
    </citation>
    <scope>NUCLEOTIDE SEQUENCE [LARGE SCALE GENOMIC DNA]</scope>
    <source>
        <strain evidence="3 4">JCM 1405</strain>
    </source>
</reference>
<sequence length="232" mass="27066">MGSIKELYNNNKKFYNRIAVISLCLIAIGYFSIFMQNGIYFKGNFYKEKVEGEVYKYKLSEDNYFTVNKSDDMYIFTIKSPGEMATIKVEEFEGRYTLYYPENKIYKGEYRDGRFYNEDGGFEANIYFPGVNILNQSFDEKYPKGFVISTIERDGLRFRGNGEGLFLAIISLVMGVLGLKYPKEMEFWGSRWKFKNYEDVELTDEYLSFNKVVSILALIVSFIAFALAIIKT</sequence>
<gene>
    <name evidence="3" type="ORF">GCM10008905_29300</name>
</gene>
<comment type="caution">
    <text evidence="3">The sequence shown here is derived from an EMBL/GenBank/DDBJ whole genome shotgun (WGS) entry which is preliminary data.</text>
</comment>
<dbReference type="InterPro" id="IPR045679">
    <property type="entry name" value="DUF6199"/>
</dbReference>
<keyword evidence="4" id="KW-1185">Reference proteome</keyword>
<keyword evidence="1" id="KW-0472">Membrane</keyword>
<dbReference type="SUPFAM" id="SSF82185">
    <property type="entry name" value="Histone H3 K4-specific methyltransferase SET7/9 N-terminal domain"/>
    <property type="match status" value="1"/>
</dbReference>
<evidence type="ECO:0000313" key="4">
    <source>
        <dbReference type="Proteomes" id="UP001500339"/>
    </source>
</evidence>
<feature type="transmembrane region" description="Helical" evidence="1">
    <location>
        <begin position="212"/>
        <end position="230"/>
    </location>
</feature>
<evidence type="ECO:0000256" key="1">
    <source>
        <dbReference type="SAM" id="Phobius"/>
    </source>
</evidence>
<protein>
    <recommendedName>
        <fullName evidence="2">DUF6199 domain-containing protein</fullName>
    </recommendedName>
</protein>